<accession>A0A814UH43</accession>
<evidence type="ECO:0000313" key="14">
    <source>
        <dbReference type="Proteomes" id="UP000663877"/>
    </source>
</evidence>
<comment type="caution">
    <text evidence="10">The sequence shown here is derived from an EMBL/GenBank/DDBJ whole genome shotgun (WGS) entry which is preliminary data.</text>
</comment>
<evidence type="ECO:0000256" key="3">
    <source>
        <dbReference type="ARBA" id="ARBA00022670"/>
    </source>
</evidence>
<dbReference type="EC" id="3.4.19.12" evidence="8"/>
<dbReference type="AlphaFoldDB" id="A0A814UH43"/>
<dbReference type="EMBL" id="CAJNOI010000195">
    <property type="protein sequence ID" value="CAF1174520.1"/>
    <property type="molecule type" value="Genomic_DNA"/>
</dbReference>
<evidence type="ECO:0000313" key="11">
    <source>
        <dbReference type="EMBL" id="CAF1490192.1"/>
    </source>
</evidence>
<evidence type="ECO:0000256" key="2">
    <source>
        <dbReference type="ARBA" id="ARBA00009326"/>
    </source>
</evidence>
<keyword evidence="4 8" id="KW-0833">Ubl conjugation pathway</keyword>
<evidence type="ECO:0000313" key="10">
    <source>
        <dbReference type="EMBL" id="CAF1174520.1"/>
    </source>
</evidence>
<evidence type="ECO:0000313" key="12">
    <source>
        <dbReference type="EMBL" id="CAF1505061.1"/>
    </source>
</evidence>
<dbReference type="Gene3D" id="3.40.532.10">
    <property type="entry name" value="Peptidase C12, ubiquitin carboxyl-terminal hydrolase"/>
    <property type="match status" value="1"/>
</dbReference>
<dbReference type="InterPro" id="IPR001578">
    <property type="entry name" value="Peptidase_C12_UCH"/>
</dbReference>
<comment type="caution">
    <text evidence="7">Lacks conserved residue(s) required for the propagation of feature annotation.</text>
</comment>
<evidence type="ECO:0000256" key="8">
    <source>
        <dbReference type="RuleBase" id="RU361215"/>
    </source>
</evidence>
<evidence type="ECO:0000259" key="9">
    <source>
        <dbReference type="PROSITE" id="PS52048"/>
    </source>
</evidence>
<keyword evidence="6 8" id="KW-0788">Thiol protease</keyword>
<dbReference type="PROSITE" id="PS52048">
    <property type="entry name" value="UCH_DOMAIN"/>
    <property type="match status" value="1"/>
</dbReference>
<dbReference type="InterPro" id="IPR036959">
    <property type="entry name" value="Peptidase_C12_UCH_sf"/>
</dbReference>
<gene>
    <name evidence="10" type="ORF">BJG266_LOCUS25395</name>
    <name evidence="11" type="ORF">QVE165_LOCUS42828</name>
    <name evidence="12" type="ORF">QVE165_LOCUS43748</name>
</gene>
<dbReference type="InterPro" id="IPR038765">
    <property type="entry name" value="Papain-like_cys_pep_sf"/>
</dbReference>
<dbReference type="OrthoDB" id="427186at2759"/>
<dbReference type="GO" id="GO:0004843">
    <property type="term" value="F:cysteine-type deubiquitinase activity"/>
    <property type="evidence" value="ECO:0007669"/>
    <property type="project" value="UniProtKB-EC"/>
</dbReference>
<dbReference type="SUPFAM" id="SSF54001">
    <property type="entry name" value="Cysteine proteinases"/>
    <property type="match status" value="1"/>
</dbReference>
<evidence type="ECO:0000256" key="1">
    <source>
        <dbReference type="ARBA" id="ARBA00000707"/>
    </source>
</evidence>
<dbReference type="Proteomes" id="UP000663877">
    <property type="component" value="Unassembled WGS sequence"/>
</dbReference>
<dbReference type="PANTHER" id="PTHR10589:SF17">
    <property type="entry name" value="UBIQUITIN CARBOXYL-TERMINAL HYDROLASE"/>
    <property type="match status" value="1"/>
</dbReference>
<evidence type="ECO:0000256" key="7">
    <source>
        <dbReference type="PROSITE-ProRule" id="PRU01393"/>
    </source>
</evidence>
<evidence type="ECO:0000256" key="6">
    <source>
        <dbReference type="ARBA" id="ARBA00022807"/>
    </source>
</evidence>
<comment type="catalytic activity">
    <reaction evidence="1 8">
        <text>Thiol-dependent hydrolysis of ester, thioester, amide, peptide and isopeptide bonds formed by the C-terminal Gly of ubiquitin (a 76-residue protein attached to proteins as an intracellular targeting signal).</text>
        <dbReference type="EC" id="3.4.19.12"/>
    </reaction>
</comment>
<organism evidence="10 14">
    <name type="scientific">Adineta steineri</name>
    <dbReference type="NCBI Taxonomy" id="433720"/>
    <lineage>
        <taxon>Eukaryota</taxon>
        <taxon>Metazoa</taxon>
        <taxon>Spiralia</taxon>
        <taxon>Gnathifera</taxon>
        <taxon>Rotifera</taxon>
        <taxon>Eurotatoria</taxon>
        <taxon>Bdelloidea</taxon>
        <taxon>Adinetida</taxon>
        <taxon>Adinetidae</taxon>
        <taxon>Adineta</taxon>
    </lineage>
</organism>
<dbReference type="GO" id="GO:0005737">
    <property type="term" value="C:cytoplasm"/>
    <property type="evidence" value="ECO:0007669"/>
    <property type="project" value="TreeGrafter"/>
</dbReference>
<proteinExistence type="inferred from homology"/>
<keyword evidence="3 8" id="KW-0645">Protease</keyword>
<keyword evidence="13" id="KW-1185">Reference proteome</keyword>
<sequence>MSSSNSWHALESDPDLWRVYMDKLGVDINSFDFIEIYTLDEDYPPDEAIYSFIFLYPDSGSSSPKLQVSQSLPIDDKLWTIKQIEELDSCCCLIALLHSIGNNLDKIKFKSNSPLAEFFEKTKTMTADERATTLLNDKTIHQAHEEIAEQGQTEMVDSGRVGYHYIAYIVSKSNKLYELNGSTKGPQAKFIGELNNESFYSYITREIKQRVNELNGDIRFNLIGLTKK</sequence>
<reference evidence="10" key="1">
    <citation type="submission" date="2021-02" db="EMBL/GenBank/DDBJ databases">
        <authorList>
            <person name="Nowell W R."/>
        </authorList>
    </citation>
    <scope>NUCLEOTIDE SEQUENCE</scope>
</reference>
<dbReference type="EMBL" id="CAJNOM010000569">
    <property type="protein sequence ID" value="CAF1505061.1"/>
    <property type="molecule type" value="Genomic_DNA"/>
</dbReference>
<dbReference type="Pfam" id="PF01088">
    <property type="entry name" value="Peptidase_C12"/>
    <property type="match status" value="1"/>
</dbReference>
<name>A0A814UH43_9BILA</name>
<evidence type="ECO:0000256" key="4">
    <source>
        <dbReference type="ARBA" id="ARBA00022786"/>
    </source>
</evidence>
<evidence type="ECO:0000313" key="13">
    <source>
        <dbReference type="Proteomes" id="UP000663832"/>
    </source>
</evidence>
<evidence type="ECO:0000256" key="5">
    <source>
        <dbReference type="ARBA" id="ARBA00022801"/>
    </source>
</evidence>
<protein>
    <recommendedName>
        <fullName evidence="8">Ubiquitin carboxyl-terminal hydrolase</fullName>
        <ecNumber evidence="8">3.4.19.12</ecNumber>
    </recommendedName>
</protein>
<dbReference type="Proteomes" id="UP000663832">
    <property type="component" value="Unassembled WGS sequence"/>
</dbReference>
<feature type="domain" description="UCH catalytic" evidence="9">
    <location>
        <begin position="6"/>
        <end position="227"/>
    </location>
</feature>
<dbReference type="PANTHER" id="PTHR10589">
    <property type="entry name" value="UBIQUITIN CARBOXYL-TERMINAL HYDROLASE"/>
    <property type="match status" value="1"/>
</dbReference>
<dbReference type="GO" id="GO:0006511">
    <property type="term" value="P:ubiquitin-dependent protein catabolic process"/>
    <property type="evidence" value="ECO:0007669"/>
    <property type="project" value="UniProtKB-UniRule"/>
</dbReference>
<keyword evidence="5 8" id="KW-0378">Hydrolase</keyword>
<dbReference type="PRINTS" id="PR00707">
    <property type="entry name" value="UBCTHYDRLASE"/>
</dbReference>
<dbReference type="GO" id="GO:0016579">
    <property type="term" value="P:protein deubiquitination"/>
    <property type="evidence" value="ECO:0007669"/>
    <property type="project" value="TreeGrafter"/>
</dbReference>
<dbReference type="EMBL" id="CAJNOM010000537">
    <property type="protein sequence ID" value="CAF1490192.1"/>
    <property type="molecule type" value="Genomic_DNA"/>
</dbReference>
<comment type="similarity">
    <text evidence="2 7 8">Belongs to the peptidase C12 family.</text>
</comment>